<feature type="compositionally biased region" description="Basic residues" evidence="2">
    <location>
        <begin position="787"/>
        <end position="797"/>
    </location>
</feature>
<feature type="region of interest" description="Disordered" evidence="2">
    <location>
        <begin position="1"/>
        <end position="29"/>
    </location>
</feature>
<evidence type="ECO:0000313" key="4">
    <source>
        <dbReference type="EMBL" id="KAJ9545059.1"/>
    </source>
</evidence>
<reference evidence="4" key="1">
    <citation type="submission" date="2023-03" db="EMBL/GenBank/DDBJ databases">
        <title>Chromosome-scale reference genome and RAD-based genetic map of yellow starthistle (Centaurea solstitialis) reveal putative structural variation and QTLs associated with invader traits.</title>
        <authorList>
            <person name="Reatini B."/>
            <person name="Cang F.A."/>
            <person name="Jiang Q."/>
            <person name="Mckibben M.T.W."/>
            <person name="Barker M.S."/>
            <person name="Rieseberg L.H."/>
            <person name="Dlugosch K.M."/>
        </authorList>
    </citation>
    <scope>NUCLEOTIDE SEQUENCE</scope>
    <source>
        <strain evidence="4">CAN-66</strain>
        <tissue evidence="4">Leaf</tissue>
    </source>
</reference>
<evidence type="ECO:0000313" key="5">
    <source>
        <dbReference type="Proteomes" id="UP001172457"/>
    </source>
</evidence>
<dbReference type="InterPro" id="IPR004330">
    <property type="entry name" value="FAR1_DNA_bnd_dom"/>
</dbReference>
<dbReference type="GO" id="GO:0008270">
    <property type="term" value="F:zinc ion binding"/>
    <property type="evidence" value="ECO:0007669"/>
    <property type="project" value="UniProtKB-KW"/>
</dbReference>
<keyword evidence="1" id="KW-0863">Zinc-finger</keyword>
<evidence type="ECO:0000256" key="1">
    <source>
        <dbReference type="PROSITE-ProRule" id="PRU00325"/>
    </source>
</evidence>
<comment type="caution">
    <text evidence="4">The sequence shown here is derived from an EMBL/GenBank/DDBJ whole genome shotgun (WGS) entry which is preliminary data.</text>
</comment>
<dbReference type="Pfam" id="PF10551">
    <property type="entry name" value="MULE"/>
    <property type="match status" value="1"/>
</dbReference>
<gene>
    <name evidence="4" type="ORF">OSB04_024766</name>
</gene>
<proteinExistence type="predicted"/>
<protein>
    <recommendedName>
        <fullName evidence="3">SWIM-type domain-containing protein</fullName>
    </recommendedName>
</protein>
<feature type="region of interest" description="Disordered" evidence="2">
    <location>
        <begin position="766"/>
        <end position="815"/>
    </location>
</feature>
<dbReference type="AlphaFoldDB" id="A0AA38WCE1"/>
<dbReference type="EMBL" id="JARYMX010000006">
    <property type="protein sequence ID" value="KAJ9545059.1"/>
    <property type="molecule type" value="Genomic_DNA"/>
</dbReference>
<dbReference type="Proteomes" id="UP001172457">
    <property type="component" value="Chromosome 6"/>
</dbReference>
<evidence type="ECO:0000259" key="3">
    <source>
        <dbReference type="PROSITE" id="PS50966"/>
    </source>
</evidence>
<keyword evidence="5" id="KW-1185">Reference proteome</keyword>
<dbReference type="Pfam" id="PF03101">
    <property type="entry name" value="FAR1"/>
    <property type="match status" value="1"/>
</dbReference>
<name>A0AA38WCE1_9ASTR</name>
<feature type="domain" description="SWIM-type" evidence="3">
    <location>
        <begin position="617"/>
        <end position="655"/>
    </location>
</feature>
<feature type="compositionally biased region" description="Polar residues" evidence="2">
    <location>
        <begin position="1"/>
        <end position="15"/>
    </location>
</feature>
<dbReference type="PANTHER" id="PTHR47718:SF12">
    <property type="entry name" value="PROTEIN FAR1-RELATED SEQUENCE"/>
    <property type="match status" value="1"/>
</dbReference>
<dbReference type="InterPro" id="IPR007527">
    <property type="entry name" value="Znf_SWIM"/>
</dbReference>
<accession>A0AA38WCE1</accession>
<dbReference type="InterPro" id="IPR018289">
    <property type="entry name" value="MULE_transposase_dom"/>
</dbReference>
<sequence length="815" mass="93647">MVTQHISIVGSMNSDKMNDVEGGTGRTNNQHECLNGVMFSDGFMEVDERTGVDNWSPVIATTMPHDEVHCSNNEEDIISTGHNNNRDVEDVVSGKSRCIDDDMVYEIVENSSGQKLFIPIVADELKPKTHTVFPSLSEAETMYRNYAAKAGFDVRKDAKKTNKFGDIQTRWFVCSREGFPAKKGLDSLDLRTGERRSRNSNLKRSGCDACIKIHLTKDRTRYEVYEFLEAHNHVLFNSNDRRFSRKNRQMLYTDYKRVLNSSNYKIGSTRAHHIQSALKGGFDQPRGTVVDYKNFKRDAIACVGNKDAQMLLNKLSNRREFVPYYFYEYKCDGRELKAIFWADENARLNYKEFGDVVSFDGTYRTNKHAMVFVPFLSIDNHKGSVVVGSALLGGETIENFTWVLKAFLKCHQKQPVFVITDQCKAMKQAVPLVFTESRHRLCMWHIMNKLPRKASFIRYNMLIILMIEEYGLVGDPWFTKMYAIRHSWIPAFYRGTPMSGLMKTTSRSESSNAYINLFECFESDLVQFLSNYDTAIEKQRYKYSVKESETRTTYPRFITPLPLERHASQIYSRTIFFDIQKEIKKAAWVCAIEVVEGDGDVKTFVISHNTKLSTEKIKLKVRRDYANNTVECQCDFFITHGILCRHALKVLINDKVDCIPSNYILRRWTRQLVPLQMNSARVRYGEVDAEKEKRMLKLYHRLDGIVSRARNNEDVINKLDGILGKFATEIEKELPFEDPSQQKLDALKEHFGVPVPDDPAVLPPTGLANKGCGTGKRLKSTSEKIQSKSKRQKRKCARCGLRNGHDSRNCPTLRG</sequence>
<dbReference type="PANTHER" id="PTHR47718">
    <property type="entry name" value="OS01G0519700 PROTEIN"/>
    <property type="match status" value="1"/>
</dbReference>
<organism evidence="4 5">
    <name type="scientific">Centaurea solstitialis</name>
    <name type="common">yellow star-thistle</name>
    <dbReference type="NCBI Taxonomy" id="347529"/>
    <lineage>
        <taxon>Eukaryota</taxon>
        <taxon>Viridiplantae</taxon>
        <taxon>Streptophyta</taxon>
        <taxon>Embryophyta</taxon>
        <taxon>Tracheophyta</taxon>
        <taxon>Spermatophyta</taxon>
        <taxon>Magnoliopsida</taxon>
        <taxon>eudicotyledons</taxon>
        <taxon>Gunneridae</taxon>
        <taxon>Pentapetalae</taxon>
        <taxon>asterids</taxon>
        <taxon>campanulids</taxon>
        <taxon>Asterales</taxon>
        <taxon>Asteraceae</taxon>
        <taxon>Carduoideae</taxon>
        <taxon>Cardueae</taxon>
        <taxon>Centaureinae</taxon>
        <taxon>Centaurea</taxon>
    </lineage>
</organism>
<evidence type="ECO:0000256" key="2">
    <source>
        <dbReference type="SAM" id="MobiDB-lite"/>
    </source>
</evidence>
<dbReference type="Pfam" id="PF04434">
    <property type="entry name" value="SWIM"/>
    <property type="match status" value="1"/>
</dbReference>
<keyword evidence="1" id="KW-0862">Zinc</keyword>
<keyword evidence="1" id="KW-0479">Metal-binding</keyword>
<dbReference type="PROSITE" id="PS50966">
    <property type="entry name" value="ZF_SWIM"/>
    <property type="match status" value="1"/>
</dbReference>